<dbReference type="SUPFAM" id="SSF56784">
    <property type="entry name" value="HAD-like"/>
    <property type="match status" value="1"/>
</dbReference>
<keyword evidence="2" id="KW-1185">Reference proteome</keyword>
<dbReference type="PANTHER" id="PTHR46191">
    <property type="match status" value="1"/>
</dbReference>
<dbReference type="Gene3D" id="3.40.50.1000">
    <property type="entry name" value="HAD superfamily/HAD-like"/>
    <property type="match status" value="1"/>
</dbReference>
<dbReference type="InterPro" id="IPR051828">
    <property type="entry name" value="HAD-like_hydrolase_domain"/>
</dbReference>
<dbReference type="PANTHER" id="PTHR46191:SF2">
    <property type="entry name" value="HALOACID DEHALOGENASE-LIKE HYDROLASE DOMAIN-CONTAINING PROTEIN 3"/>
    <property type="match status" value="1"/>
</dbReference>
<name>A0A7M2SLT3_9ACTN</name>
<dbReference type="AlphaFoldDB" id="A0A7M2SLT3"/>
<dbReference type="EMBL" id="CP063373">
    <property type="protein sequence ID" value="QOV37337.1"/>
    <property type="molecule type" value="Genomic_DNA"/>
</dbReference>
<dbReference type="NCBIfam" id="TIGR01549">
    <property type="entry name" value="HAD-SF-IA-v1"/>
    <property type="match status" value="1"/>
</dbReference>
<gene>
    <name evidence="1" type="ORF">IM697_02490</name>
</gene>
<dbReference type="SFLD" id="SFLDS00003">
    <property type="entry name" value="Haloacid_Dehalogenase"/>
    <property type="match status" value="1"/>
</dbReference>
<sequence>MKPDGVLFDAAGTLFDLVPPIHAVIASSAARHGHQCAPDHVERALGHVGGTLGWPDDEPDSAGRMRAWTVFARRIIGEAGLHAPEATLQQIAEQAAATILEPANYQAFPDAVPLIERLAAAGIRIGIVSNFDDLLFDILDCTGLGALFETVLTSYRTGISKPDPRIFHLAARAIRAEPAATYYIGDSVYSDMGGAHAAGLHGVLIDRDGKHSAYSGAKIVSLMDLQLDLDRQQAPHQK</sequence>
<dbReference type="SFLD" id="SFLDG01129">
    <property type="entry name" value="C1.5:_HAD__Beta-PGM__Phosphata"/>
    <property type="match status" value="1"/>
</dbReference>
<protein>
    <submittedName>
        <fullName evidence="1">HAD-IA family hydrolase</fullName>
    </submittedName>
</protein>
<dbReference type="Gene3D" id="1.10.150.720">
    <property type="entry name" value="Haloacid dehalogenase-like hydrolase"/>
    <property type="match status" value="1"/>
</dbReference>
<keyword evidence="1" id="KW-0378">Hydrolase</keyword>
<proteinExistence type="predicted"/>
<dbReference type="InterPro" id="IPR044924">
    <property type="entry name" value="HAD-SF_hydro_IA_REG-2-like_cap"/>
</dbReference>
<evidence type="ECO:0000313" key="2">
    <source>
        <dbReference type="Proteomes" id="UP000594205"/>
    </source>
</evidence>
<dbReference type="InterPro" id="IPR006439">
    <property type="entry name" value="HAD-SF_hydro_IA"/>
</dbReference>
<dbReference type="KEGG" id="sfeu:IM697_02490"/>
<dbReference type="GO" id="GO:0016787">
    <property type="term" value="F:hydrolase activity"/>
    <property type="evidence" value="ECO:0007669"/>
    <property type="project" value="UniProtKB-KW"/>
</dbReference>
<dbReference type="NCBIfam" id="TIGR01509">
    <property type="entry name" value="HAD-SF-IA-v3"/>
    <property type="match status" value="1"/>
</dbReference>
<evidence type="ECO:0000313" key="1">
    <source>
        <dbReference type="EMBL" id="QOV37337.1"/>
    </source>
</evidence>
<dbReference type="Proteomes" id="UP000594205">
    <property type="component" value="Chromosome"/>
</dbReference>
<organism evidence="1 2">
    <name type="scientific">Streptomyces ferrugineus</name>
    <dbReference type="NCBI Taxonomy" id="1413221"/>
    <lineage>
        <taxon>Bacteria</taxon>
        <taxon>Bacillati</taxon>
        <taxon>Actinomycetota</taxon>
        <taxon>Actinomycetes</taxon>
        <taxon>Kitasatosporales</taxon>
        <taxon>Streptomycetaceae</taxon>
        <taxon>Streptomyces</taxon>
    </lineage>
</organism>
<dbReference type="Pfam" id="PF00702">
    <property type="entry name" value="Hydrolase"/>
    <property type="match status" value="1"/>
</dbReference>
<accession>A0A7M2SLT3</accession>
<dbReference type="PRINTS" id="PR00413">
    <property type="entry name" value="HADHALOGNASE"/>
</dbReference>
<dbReference type="InterPro" id="IPR023214">
    <property type="entry name" value="HAD_sf"/>
</dbReference>
<reference evidence="1 2" key="1">
    <citation type="submission" date="2020-10" db="EMBL/GenBank/DDBJ databases">
        <title>Streptomyces ferrugineus complate genome analysis.</title>
        <authorList>
            <person name="Anwar N."/>
        </authorList>
    </citation>
    <scope>NUCLEOTIDE SEQUENCE [LARGE SCALE GENOMIC DNA]</scope>
    <source>
        <strain evidence="1 2">CCTCC AA2014009</strain>
    </source>
</reference>
<dbReference type="InterPro" id="IPR036412">
    <property type="entry name" value="HAD-like_sf"/>
</dbReference>